<reference evidence="2 3" key="1">
    <citation type="submission" date="2019-03" db="EMBL/GenBank/DDBJ databases">
        <title>Genomic Encyclopedia of Type Strains, Phase IV (KMG-V): Genome sequencing to study the core and pangenomes of soil and plant-associated prokaryotes.</title>
        <authorList>
            <person name="Whitman W."/>
        </authorList>
    </citation>
    <scope>NUCLEOTIDE SEQUENCE [LARGE SCALE GENOMIC DNA]</scope>
    <source>
        <strain evidence="2 3">FB403</strain>
    </source>
</reference>
<dbReference type="AlphaFoldDB" id="A0AAX2QMH7"/>
<feature type="domain" description="GmrSD restriction endonucleases N-terminal" evidence="1">
    <location>
        <begin position="32"/>
        <end position="163"/>
    </location>
</feature>
<dbReference type="InterPro" id="IPR004919">
    <property type="entry name" value="GmrSD_N"/>
</dbReference>
<sequence length="373" mass="43388">MLEADNFLHTTHRTVSWFNKAFIAEDLELSAPFQRNPVWTDTQKAYLIDTILLGLPIPELYMQDVGDENGKETHIVVDGQQRIRAVLDFLQGDLELDGDEVTRQWRGLKFDELGVDQKKILFGYKFVVRILPPMSEEEIRKIFARLNRNVVALNEQELRNATYWGPFIKSIQKMADEHELWAESGVFSANDHRRMLDHEFISELAIAFLHGPQNKKDKLSDYYLLYENNFEDRERLETAFRKTADEIDALLPTLKATRWRKKSDFYTLFLEVAARSNNLPWAKDERAKISRGLIEFANRVNRIVALEEEEWRGEDENIINYARAVMRAASDRGSRISRAKALSAIVLPPRDDQPHEELLNAAVQEDFFDSDEV</sequence>
<evidence type="ECO:0000313" key="2">
    <source>
        <dbReference type="EMBL" id="TCU25265.1"/>
    </source>
</evidence>
<proteinExistence type="predicted"/>
<comment type="caution">
    <text evidence="2">The sequence shown here is derived from an EMBL/GenBank/DDBJ whole genome shotgun (WGS) entry which is preliminary data.</text>
</comment>
<accession>A0AAX2QMH7</accession>
<dbReference type="Pfam" id="PF03235">
    <property type="entry name" value="GmrSD_N"/>
    <property type="match status" value="1"/>
</dbReference>
<evidence type="ECO:0000259" key="1">
    <source>
        <dbReference type="Pfam" id="PF03235"/>
    </source>
</evidence>
<dbReference type="PANTHER" id="PTHR39639:SF1">
    <property type="entry name" value="DUF262 DOMAIN-CONTAINING PROTEIN"/>
    <property type="match status" value="1"/>
</dbReference>
<gene>
    <name evidence="2" type="ORF">EV131_105379</name>
</gene>
<dbReference type="EMBL" id="SMBI01000005">
    <property type="protein sequence ID" value="TCU25265.1"/>
    <property type="molecule type" value="Genomic_DNA"/>
</dbReference>
<dbReference type="PANTHER" id="PTHR39639">
    <property type="entry name" value="CHROMOSOME 16, WHOLE GENOME SHOTGUN SEQUENCE"/>
    <property type="match status" value="1"/>
</dbReference>
<dbReference type="Proteomes" id="UP000295021">
    <property type="component" value="Unassembled WGS sequence"/>
</dbReference>
<evidence type="ECO:0000313" key="3">
    <source>
        <dbReference type="Proteomes" id="UP000295021"/>
    </source>
</evidence>
<name>A0AAX2QMH7_9HYPH</name>
<protein>
    <submittedName>
        <fullName evidence="2">Uncharacterized protein DUF262</fullName>
    </submittedName>
</protein>
<organism evidence="2 3">
    <name type="scientific">Rhizobium laguerreae</name>
    <dbReference type="NCBI Taxonomy" id="1076926"/>
    <lineage>
        <taxon>Bacteria</taxon>
        <taxon>Pseudomonadati</taxon>
        <taxon>Pseudomonadota</taxon>
        <taxon>Alphaproteobacteria</taxon>
        <taxon>Hyphomicrobiales</taxon>
        <taxon>Rhizobiaceae</taxon>
        <taxon>Rhizobium/Agrobacterium group</taxon>
        <taxon>Rhizobium</taxon>
    </lineage>
</organism>